<keyword evidence="4 6" id="KW-0694">RNA-binding</keyword>
<organism evidence="9 10">
    <name type="scientific">Serendipita vermifera MAFF 305830</name>
    <dbReference type="NCBI Taxonomy" id="933852"/>
    <lineage>
        <taxon>Eukaryota</taxon>
        <taxon>Fungi</taxon>
        <taxon>Dikarya</taxon>
        <taxon>Basidiomycota</taxon>
        <taxon>Agaricomycotina</taxon>
        <taxon>Agaricomycetes</taxon>
        <taxon>Sebacinales</taxon>
        <taxon>Serendipitaceae</taxon>
        <taxon>Serendipita</taxon>
    </lineage>
</organism>
<feature type="coiled-coil region" evidence="6">
    <location>
        <begin position="605"/>
        <end position="689"/>
    </location>
</feature>
<evidence type="ECO:0000256" key="4">
    <source>
        <dbReference type="ARBA" id="ARBA00022884"/>
    </source>
</evidence>
<dbReference type="AlphaFoldDB" id="A0A0C3AYY7"/>
<keyword evidence="10" id="KW-1185">Reference proteome</keyword>
<evidence type="ECO:0000313" key="10">
    <source>
        <dbReference type="Proteomes" id="UP000054097"/>
    </source>
</evidence>
<feature type="compositionally biased region" description="Basic and acidic residues" evidence="7">
    <location>
        <begin position="809"/>
        <end position="840"/>
    </location>
</feature>
<keyword evidence="6" id="KW-0175">Coiled coil</keyword>
<dbReference type="PANTHER" id="PTHR14005:SF0">
    <property type="entry name" value="EUKARYOTIC TRANSLATION INITIATION FACTOR 3 SUBUNIT A"/>
    <property type="match status" value="1"/>
</dbReference>
<evidence type="ECO:0000256" key="6">
    <source>
        <dbReference type="HAMAP-Rule" id="MF_03000"/>
    </source>
</evidence>
<dbReference type="Pfam" id="PF22591">
    <property type="entry name" value="eIF3a_PCI_TPR-like"/>
    <property type="match status" value="1"/>
</dbReference>
<evidence type="ECO:0000256" key="2">
    <source>
        <dbReference type="ARBA" id="ARBA00022490"/>
    </source>
</evidence>
<reference evidence="9 10" key="1">
    <citation type="submission" date="2014-04" db="EMBL/GenBank/DDBJ databases">
        <authorList>
            <consortium name="DOE Joint Genome Institute"/>
            <person name="Kuo A."/>
            <person name="Zuccaro A."/>
            <person name="Kohler A."/>
            <person name="Nagy L.G."/>
            <person name="Floudas D."/>
            <person name="Copeland A."/>
            <person name="Barry K.W."/>
            <person name="Cichocki N."/>
            <person name="Veneault-Fourrey C."/>
            <person name="LaButti K."/>
            <person name="Lindquist E.A."/>
            <person name="Lipzen A."/>
            <person name="Lundell T."/>
            <person name="Morin E."/>
            <person name="Murat C."/>
            <person name="Sun H."/>
            <person name="Tunlid A."/>
            <person name="Henrissat B."/>
            <person name="Grigoriev I.V."/>
            <person name="Hibbett D.S."/>
            <person name="Martin F."/>
            <person name="Nordberg H.P."/>
            <person name="Cantor M.N."/>
            <person name="Hua S.X."/>
        </authorList>
    </citation>
    <scope>NUCLEOTIDE SEQUENCE [LARGE SCALE GENOMIC DNA]</scope>
    <source>
        <strain evidence="9 10">MAFF 305830</strain>
    </source>
</reference>
<dbReference type="FunFam" id="4.10.860.10:FF:000001">
    <property type="entry name" value="Eukaryotic translation initiation factor 3 subunit A"/>
    <property type="match status" value="1"/>
</dbReference>
<feature type="compositionally biased region" description="Basic and acidic residues" evidence="7">
    <location>
        <begin position="849"/>
        <end position="874"/>
    </location>
</feature>
<feature type="region of interest" description="Disordered" evidence="7">
    <location>
        <begin position="773"/>
        <end position="988"/>
    </location>
</feature>
<evidence type="ECO:0000259" key="8">
    <source>
        <dbReference type="PROSITE" id="PS50250"/>
    </source>
</evidence>
<dbReference type="GO" id="GO:0001732">
    <property type="term" value="P:formation of cytoplasmic translation initiation complex"/>
    <property type="evidence" value="ECO:0007669"/>
    <property type="project" value="UniProtKB-UniRule"/>
</dbReference>
<reference evidence="10" key="2">
    <citation type="submission" date="2015-01" db="EMBL/GenBank/DDBJ databases">
        <title>Evolutionary Origins and Diversification of the Mycorrhizal Mutualists.</title>
        <authorList>
            <consortium name="DOE Joint Genome Institute"/>
            <consortium name="Mycorrhizal Genomics Consortium"/>
            <person name="Kohler A."/>
            <person name="Kuo A."/>
            <person name="Nagy L.G."/>
            <person name="Floudas D."/>
            <person name="Copeland A."/>
            <person name="Barry K.W."/>
            <person name="Cichocki N."/>
            <person name="Veneault-Fourrey C."/>
            <person name="LaButti K."/>
            <person name="Lindquist E.A."/>
            <person name="Lipzen A."/>
            <person name="Lundell T."/>
            <person name="Morin E."/>
            <person name="Murat C."/>
            <person name="Riley R."/>
            <person name="Ohm R."/>
            <person name="Sun H."/>
            <person name="Tunlid A."/>
            <person name="Henrissat B."/>
            <person name="Grigoriev I.V."/>
            <person name="Hibbett D.S."/>
            <person name="Martin F."/>
        </authorList>
    </citation>
    <scope>NUCLEOTIDE SEQUENCE [LARGE SCALE GENOMIC DNA]</scope>
    <source>
        <strain evidence="10">MAFF 305830</strain>
    </source>
</reference>
<dbReference type="GO" id="GO:0033290">
    <property type="term" value="C:eukaryotic 48S preinitiation complex"/>
    <property type="evidence" value="ECO:0007669"/>
    <property type="project" value="UniProtKB-UniRule"/>
</dbReference>
<feature type="domain" description="PCI" evidence="8">
    <location>
        <begin position="315"/>
        <end position="500"/>
    </location>
</feature>
<comment type="subcellular location">
    <subcellularLocation>
        <location evidence="1 6">Cytoplasm</location>
    </subcellularLocation>
</comment>
<accession>A0A0C3AYY7</accession>
<dbReference type="InterPro" id="IPR054711">
    <property type="entry name" value="eIF3a_PCI_TPR-like"/>
</dbReference>
<dbReference type="InterPro" id="IPR027512">
    <property type="entry name" value="EIF3A"/>
</dbReference>
<dbReference type="Gene3D" id="1.25.40.860">
    <property type="match status" value="2"/>
</dbReference>
<evidence type="ECO:0000313" key="9">
    <source>
        <dbReference type="EMBL" id="KIM29740.1"/>
    </source>
</evidence>
<keyword evidence="2 6" id="KW-0963">Cytoplasm</keyword>
<dbReference type="HOGENOM" id="CLU_002096_2_1_1"/>
<dbReference type="GO" id="GO:0003729">
    <property type="term" value="F:mRNA binding"/>
    <property type="evidence" value="ECO:0007669"/>
    <property type="project" value="TreeGrafter"/>
</dbReference>
<feature type="compositionally biased region" description="Polar residues" evidence="7">
    <location>
        <begin position="879"/>
        <end position="909"/>
    </location>
</feature>
<dbReference type="GO" id="GO:0016282">
    <property type="term" value="C:eukaryotic 43S preinitiation complex"/>
    <property type="evidence" value="ECO:0007669"/>
    <property type="project" value="UniProtKB-UniRule"/>
</dbReference>
<dbReference type="Gene3D" id="4.10.860.10">
    <property type="entry name" value="UVR domain"/>
    <property type="match status" value="1"/>
</dbReference>
<comment type="similarity">
    <text evidence="6">Belongs to the eIF-3 subunit A family.</text>
</comment>
<dbReference type="PROSITE" id="PS50250">
    <property type="entry name" value="PCI"/>
    <property type="match status" value="1"/>
</dbReference>
<dbReference type="GO" id="GO:0043614">
    <property type="term" value="C:multi-eIF complex"/>
    <property type="evidence" value="ECO:0007669"/>
    <property type="project" value="TreeGrafter"/>
</dbReference>
<feature type="compositionally biased region" description="Basic and acidic residues" evidence="7">
    <location>
        <begin position="784"/>
        <end position="803"/>
    </location>
</feature>
<gene>
    <name evidence="6" type="primary">TIF32</name>
    <name evidence="9" type="ORF">M408DRAFT_328596</name>
</gene>
<dbReference type="GO" id="GO:0002188">
    <property type="term" value="P:translation reinitiation"/>
    <property type="evidence" value="ECO:0007669"/>
    <property type="project" value="TreeGrafter"/>
</dbReference>
<dbReference type="PANTHER" id="PTHR14005">
    <property type="entry name" value="EUKARYOTIC TRANSLATION INITIATION FACTOR 3, THETA SUBUNIT"/>
    <property type="match status" value="1"/>
</dbReference>
<dbReference type="STRING" id="933852.A0A0C3AYY7"/>
<keyword evidence="3 6" id="KW-0396">Initiation factor</keyword>
<comment type="function">
    <text evidence="6">RNA-binding component of the eukaryotic translation initiation factor 3 (eIF-3) complex, which is involved in protein synthesis of a specialized repertoire of mRNAs and, together with other initiation factors, stimulates binding of mRNA and methionyl-tRNAi to the 40S ribosome. The eIF-3 complex specifically targets and initiates translation of a subset of mRNAs involved in cell proliferation.</text>
</comment>
<evidence type="ECO:0000256" key="3">
    <source>
        <dbReference type="ARBA" id="ARBA00022540"/>
    </source>
</evidence>
<protein>
    <recommendedName>
        <fullName evidence="6">Eukaryotic translation initiation factor 3 subunit A</fullName>
        <shortName evidence="6">eIF3a</shortName>
    </recommendedName>
    <alternativeName>
        <fullName evidence="6">Eukaryotic translation initiation factor 3 110 kDa subunit homolog</fullName>
        <shortName evidence="6">eIF3 p110</shortName>
    </alternativeName>
    <alternativeName>
        <fullName evidence="6">Translation initiation factor eIF3, p110 subunit homolog</fullName>
    </alternativeName>
</protein>
<name>A0A0C3AYY7_SERVB</name>
<evidence type="ECO:0000256" key="7">
    <source>
        <dbReference type="SAM" id="MobiDB-lite"/>
    </source>
</evidence>
<dbReference type="EMBL" id="KN824287">
    <property type="protein sequence ID" value="KIM29740.1"/>
    <property type="molecule type" value="Genomic_DNA"/>
</dbReference>
<dbReference type="GO" id="GO:0003743">
    <property type="term" value="F:translation initiation factor activity"/>
    <property type="evidence" value="ECO:0007669"/>
    <property type="project" value="UniProtKB-UniRule"/>
</dbReference>
<keyword evidence="5 6" id="KW-0648">Protein biosynthesis</keyword>
<dbReference type="HAMAP" id="MF_03000">
    <property type="entry name" value="eIF3a"/>
    <property type="match status" value="1"/>
</dbReference>
<dbReference type="InterPro" id="IPR000717">
    <property type="entry name" value="PCI_dom"/>
</dbReference>
<dbReference type="Proteomes" id="UP000054097">
    <property type="component" value="Unassembled WGS sequence"/>
</dbReference>
<dbReference type="GO" id="GO:0071540">
    <property type="term" value="C:eukaryotic translation initiation factor 3 complex, eIF3e"/>
    <property type="evidence" value="ECO:0007669"/>
    <property type="project" value="TreeGrafter"/>
</dbReference>
<dbReference type="GO" id="GO:0071541">
    <property type="term" value="C:eukaryotic translation initiation factor 3 complex, eIF3m"/>
    <property type="evidence" value="ECO:0007669"/>
    <property type="project" value="TreeGrafter"/>
</dbReference>
<evidence type="ECO:0000256" key="5">
    <source>
        <dbReference type="ARBA" id="ARBA00022917"/>
    </source>
</evidence>
<sequence length="988" mass="112307">MAPFSKPETVLKQAEGLVSVGQTPAALQSLTEMFNSKRFRSTPIASLEPIMIRFIELCVELRKGRTAKEGLMQYKNITQNTSVQSIETVILTFIQLANAKVVDAQVKADKAIEVLDVDDLEASESPEDVLLGAVSGDQNKDRTDRALVTPWLKFLWESYRSALETLKNNARLEVIYQSIAIQAFNFCLSHRRKVEFRRLCETLRLHLTTVAKYSHQTHSVNLSDPDTLQRFLDTRFAQLNTSVELELWQEAFRSIEDIHNLLTMSKKTPKPSMMINYYEKLYKIFMTSGSILYHAAAWSKYYAILRTSGKSDEELSQVAGFVLISALAVPTSTEAVEDGEDTKGKHARLTTLLGLSKIPTRSSLLSDAFSRNVLKLSPRVLLDLYDLLEVQFDPLALCSNASNVLNQLSSMEEFVPYLPHLRRVILSRLLSQLSQVYSSLSITYLLELVAPLNEHVPDDSPDRFDQENIEAFIMSTAKRGELLVRINHSTGGLTFVDDAFMTPAASTSSTPLQPSPGKLVRTRLSNLAECLYTVVEQLADSGDSVAVDFKAVYSAMQSERQALQVRRSIVARRRELQAELLARKQNEERSQQAELMLRAQEDIQRKKKADALREAQERAKAEMDRRRKEENVKIVSSLLDRGVAIDADITELDTERLVQLQVEQMDKERRELNERMRIIAKRMDHIERAFRKAEIPLIIEDYARQQAEDKAAFYATSQGTLDAARQAHKEKLDTKQRLARIIPDYQAYADKISQTRQDDYSTRIADARRRIEEEKQQRRTAILKQREQQARAKEEEERKRKEREEEEQRLEQERTAREERERREAEEARAAEAAKKREAEELQAANRKKREEEKAADMERIRKQREREEEAERRRANRTSSSATPTTGTNEWRRTPQTPDRTPVRTSAPTPGKYVAPAARASEGPPAVPRVGGGGGWREREALKAAPSGSRPGTPGRQSPALPADDDGFRTVNRPSTGAYRPPGARNR</sequence>
<proteinExistence type="inferred from homology"/>
<comment type="subunit">
    <text evidence="6">Component of the eukaryotic translation initiation factor 3 (eIF-3) complex.</text>
</comment>
<evidence type="ECO:0000256" key="1">
    <source>
        <dbReference type="ARBA" id="ARBA00004496"/>
    </source>
</evidence>
<dbReference type="OrthoDB" id="18884at2759"/>